<dbReference type="PANTHER" id="PTHR22576">
    <property type="entry name" value="MUCOSA ASSOCIATED LYMPHOID TISSUE LYMPHOMA TRANSLOCATION PROTEIN 1/PARACASPASE"/>
    <property type="match status" value="1"/>
</dbReference>
<reference evidence="2" key="1">
    <citation type="submission" date="2018-11" db="EMBL/GenBank/DDBJ databases">
        <authorList>
            <person name="Alioto T."/>
            <person name="Alioto T."/>
        </authorList>
    </citation>
    <scope>NUCLEOTIDE SEQUENCE</scope>
</reference>
<dbReference type="InterPro" id="IPR011600">
    <property type="entry name" value="Pept_C14_caspase"/>
</dbReference>
<protein>
    <recommendedName>
        <fullName evidence="1">Caspase family p10 domain-containing protein</fullName>
    </recommendedName>
</protein>
<comment type="caution">
    <text evidence="2">The sequence shown here is derived from an EMBL/GenBank/DDBJ whole genome shotgun (WGS) entry which is preliminary data.</text>
</comment>
<name>A0A8B6ERX4_MYTGA</name>
<evidence type="ECO:0000313" key="3">
    <source>
        <dbReference type="Proteomes" id="UP000596742"/>
    </source>
</evidence>
<keyword evidence="3" id="KW-1185">Reference proteome</keyword>
<dbReference type="PROSITE" id="PS50207">
    <property type="entry name" value="CASPASE_P10"/>
    <property type="match status" value="1"/>
</dbReference>
<dbReference type="Gene3D" id="3.40.50.1460">
    <property type="match status" value="1"/>
</dbReference>
<dbReference type="GO" id="GO:0004197">
    <property type="term" value="F:cysteine-type endopeptidase activity"/>
    <property type="evidence" value="ECO:0007669"/>
    <property type="project" value="InterPro"/>
</dbReference>
<proteinExistence type="predicted"/>
<sequence>MVYKPLIIRVGKPKFFIFQACREGLEQSYSHAADDSDARGQLHSDDKPLSEKLHQDSDILLSFATTPGYVAYRKVPHAENQWIGAWFIHALLDVFENKYKDIDVMKMLEEVRRNLIAKADYRPQDGKCQMSEDVSTLTKTFFL</sequence>
<dbReference type="SUPFAM" id="SSF52129">
    <property type="entry name" value="Caspase-like"/>
    <property type="match status" value="1"/>
</dbReference>
<evidence type="ECO:0000259" key="1">
    <source>
        <dbReference type="PROSITE" id="PS50207"/>
    </source>
</evidence>
<dbReference type="OrthoDB" id="6114029at2759"/>
<evidence type="ECO:0000313" key="2">
    <source>
        <dbReference type="EMBL" id="VDI38584.1"/>
    </source>
</evidence>
<dbReference type="Proteomes" id="UP000596742">
    <property type="component" value="Unassembled WGS sequence"/>
</dbReference>
<dbReference type="InterPro" id="IPR052039">
    <property type="entry name" value="Caspase-related_regulators"/>
</dbReference>
<dbReference type="GO" id="GO:0006508">
    <property type="term" value="P:proteolysis"/>
    <property type="evidence" value="ECO:0007669"/>
    <property type="project" value="InterPro"/>
</dbReference>
<dbReference type="InterPro" id="IPR029030">
    <property type="entry name" value="Caspase-like_dom_sf"/>
</dbReference>
<dbReference type="EMBL" id="UYJE01005605">
    <property type="protein sequence ID" value="VDI38584.1"/>
    <property type="molecule type" value="Genomic_DNA"/>
</dbReference>
<feature type="domain" description="Caspase family p10" evidence="1">
    <location>
        <begin position="49"/>
        <end position="143"/>
    </location>
</feature>
<gene>
    <name evidence="2" type="ORF">MGAL_10B044816</name>
</gene>
<accession>A0A8B6ERX4</accession>
<organism evidence="2 3">
    <name type="scientific">Mytilus galloprovincialis</name>
    <name type="common">Mediterranean mussel</name>
    <dbReference type="NCBI Taxonomy" id="29158"/>
    <lineage>
        <taxon>Eukaryota</taxon>
        <taxon>Metazoa</taxon>
        <taxon>Spiralia</taxon>
        <taxon>Lophotrochozoa</taxon>
        <taxon>Mollusca</taxon>
        <taxon>Bivalvia</taxon>
        <taxon>Autobranchia</taxon>
        <taxon>Pteriomorphia</taxon>
        <taxon>Mytilida</taxon>
        <taxon>Mytiloidea</taxon>
        <taxon>Mytilidae</taxon>
        <taxon>Mytilinae</taxon>
        <taxon>Mytilus</taxon>
    </lineage>
</organism>
<dbReference type="AlphaFoldDB" id="A0A8B6ERX4"/>
<dbReference type="Pfam" id="PF00656">
    <property type="entry name" value="Peptidase_C14"/>
    <property type="match status" value="1"/>
</dbReference>
<dbReference type="InterPro" id="IPR002138">
    <property type="entry name" value="Pept_C14_p10"/>
</dbReference>
<dbReference type="PANTHER" id="PTHR22576:SF41">
    <property type="entry name" value="CASPASE 14, APOPTOSIS-RELATED CYSTEINE PEPTIDASE"/>
    <property type="match status" value="1"/>
</dbReference>